<name>A0A147H5M6_9BURK</name>
<dbReference type="RefSeq" id="WP_058640950.1">
    <property type="nucleotide sequence ID" value="NZ_LDSL01000034.1"/>
</dbReference>
<dbReference type="AlphaFoldDB" id="A0A147H5M6"/>
<keyword evidence="11" id="KW-0560">Oxidoreductase</keyword>
<evidence type="ECO:0000256" key="3">
    <source>
        <dbReference type="ARBA" id="ARBA00012293"/>
    </source>
</evidence>
<dbReference type="Pfam" id="PF14226">
    <property type="entry name" value="DIOX_N"/>
    <property type="match status" value="1"/>
</dbReference>
<evidence type="ECO:0000259" key="12">
    <source>
        <dbReference type="PROSITE" id="PS51471"/>
    </source>
</evidence>
<dbReference type="GO" id="GO:0009693">
    <property type="term" value="P:ethylene biosynthetic process"/>
    <property type="evidence" value="ECO:0007669"/>
    <property type="project" value="UniProtKB-KW"/>
</dbReference>
<dbReference type="PROSITE" id="PS51471">
    <property type="entry name" value="FE2OG_OXY"/>
    <property type="match status" value="1"/>
</dbReference>
<dbReference type="GO" id="GO:0046872">
    <property type="term" value="F:metal ion binding"/>
    <property type="evidence" value="ECO:0007669"/>
    <property type="project" value="UniProtKB-KW"/>
</dbReference>
<evidence type="ECO:0000256" key="8">
    <source>
        <dbReference type="ARBA" id="ARBA00031282"/>
    </source>
</evidence>
<evidence type="ECO:0000256" key="1">
    <source>
        <dbReference type="ARBA" id="ARBA00001954"/>
    </source>
</evidence>
<gene>
    <name evidence="13" type="ORF">NS331_05225</name>
</gene>
<evidence type="ECO:0000256" key="5">
    <source>
        <dbReference type="ARBA" id="ARBA00019045"/>
    </source>
</evidence>
<comment type="catalytic activity">
    <reaction evidence="9">
        <text>2-oxoglutarate + O2 + 2 H(+) = ethene + 3 CO2 + H2O</text>
        <dbReference type="Rhea" id="RHEA:31523"/>
        <dbReference type="ChEBI" id="CHEBI:15377"/>
        <dbReference type="ChEBI" id="CHEBI:15378"/>
        <dbReference type="ChEBI" id="CHEBI:15379"/>
        <dbReference type="ChEBI" id="CHEBI:16526"/>
        <dbReference type="ChEBI" id="CHEBI:16810"/>
        <dbReference type="ChEBI" id="CHEBI:18153"/>
        <dbReference type="EC" id="1.13.12.19"/>
    </reaction>
</comment>
<dbReference type="PANTHER" id="PTHR47990">
    <property type="entry name" value="2-OXOGLUTARATE (2OG) AND FE(II)-DEPENDENT OXYGENASE SUPERFAMILY PROTEIN-RELATED"/>
    <property type="match status" value="1"/>
</dbReference>
<evidence type="ECO:0000256" key="9">
    <source>
        <dbReference type="ARBA" id="ARBA00047725"/>
    </source>
</evidence>
<keyword evidence="14" id="KW-1185">Reference proteome</keyword>
<dbReference type="InterPro" id="IPR044861">
    <property type="entry name" value="IPNS-like_FE2OG_OXY"/>
</dbReference>
<dbReference type="EC" id="1.13.12.19" evidence="4"/>
<dbReference type="Pfam" id="PF03171">
    <property type="entry name" value="2OG-FeII_Oxy"/>
    <property type="match status" value="1"/>
</dbReference>
<dbReference type="SUPFAM" id="SSF51197">
    <property type="entry name" value="Clavaminate synthase-like"/>
    <property type="match status" value="1"/>
</dbReference>
<evidence type="ECO:0000313" key="13">
    <source>
        <dbReference type="EMBL" id="KTT25246.1"/>
    </source>
</evidence>
<comment type="caution">
    <text evidence="13">The sequence shown here is derived from an EMBL/GenBank/DDBJ whole genome shotgun (WGS) entry which is preliminary data.</text>
</comment>
<evidence type="ECO:0000256" key="10">
    <source>
        <dbReference type="ARBA" id="ARBA00049359"/>
    </source>
</evidence>
<accession>A0A147H5M6</accession>
<dbReference type="InterPro" id="IPR026992">
    <property type="entry name" value="DIOX_N"/>
</dbReference>
<organism evidence="13 14">
    <name type="scientific">Pseudacidovorax intermedius</name>
    <dbReference type="NCBI Taxonomy" id="433924"/>
    <lineage>
        <taxon>Bacteria</taxon>
        <taxon>Pseudomonadati</taxon>
        <taxon>Pseudomonadota</taxon>
        <taxon>Betaproteobacteria</taxon>
        <taxon>Burkholderiales</taxon>
        <taxon>Comamonadaceae</taxon>
        <taxon>Pseudacidovorax</taxon>
    </lineage>
</organism>
<dbReference type="InterPro" id="IPR005123">
    <property type="entry name" value="Oxoglu/Fe-dep_dioxygenase_dom"/>
</dbReference>
<reference evidence="13 14" key="1">
    <citation type="journal article" date="2016" name="Front. Microbiol.">
        <title>Genomic Resource of Rice Seed Associated Bacteria.</title>
        <authorList>
            <person name="Midha S."/>
            <person name="Bansal K."/>
            <person name="Sharma S."/>
            <person name="Kumar N."/>
            <person name="Patil P.P."/>
            <person name="Chaudhry V."/>
            <person name="Patil P.B."/>
        </authorList>
    </citation>
    <scope>NUCLEOTIDE SEQUENCE [LARGE SCALE GENOMIC DNA]</scope>
    <source>
        <strain evidence="13 14">NS331</strain>
    </source>
</reference>
<dbReference type="InterPro" id="IPR027443">
    <property type="entry name" value="IPNS-like_sf"/>
</dbReference>
<comment type="similarity">
    <text evidence="11">Belongs to the iron/ascorbate-dependent oxidoreductase family.</text>
</comment>
<protein>
    <recommendedName>
        <fullName evidence="5">2-oxoglutarate-dependent ethylene/succinate-forming enzyme</fullName>
        <ecNumber evidence="4">1.13.12.19</ecNumber>
        <ecNumber evidence="3">1.14.20.7</ecNumber>
    </recommendedName>
    <alternativeName>
        <fullName evidence="7">2-oxoglutarate dioxygenase (ethylene-forming)</fullName>
    </alternativeName>
    <alternativeName>
        <fullName evidence="8">2-oxoglutarate/L-arginine monooxygenase/decarboxylase (succinate-forming)</fullName>
    </alternativeName>
</protein>
<dbReference type="PATRIC" id="fig|433924.3.peg.2909"/>
<evidence type="ECO:0000256" key="4">
    <source>
        <dbReference type="ARBA" id="ARBA00012531"/>
    </source>
</evidence>
<dbReference type="EC" id="1.14.20.7" evidence="3"/>
<dbReference type="EMBL" id="LDSL01000034">
    <property type="protein sequence ID" value="KTT25246.1"/>
    <property type="molecule type" value="Genomic_DNA"/>
</dbReference>
<sequence length="327" mass="35837">MKHIPLVDLQGSLDADAPLARHNARALFEALSQIGFAYIAGHTVAPATRDAAFAASRAFHASTLAQKQSLAINAFHRGYMGMASSTIVTSTVARVTRPNMSESLMLMHELPPDDPGLLAGLPMQGPNQWPDWLPGFKPAMLAYVREVDALGRHIVRLIALALGLPATALDHHFDHPTTFLRALHYPPQPPAEDEQMGSAPHTDYGIITLLAQDDSGGLQVRPRGGDWIEAPPIPDTYVLNVGDMLARWTNGRLVSTPHRVINRSGGDRYSLPYFLDPSMDTRIECLPTCTDVDHPPQHPPVRYGDYLLERLNRNYDYRKPAAPAAAA</sequence>
<dbReference type="InterPro" id="IPR050231">
    <property type="entry name" value="Iron_ascorbate_oxido_reductase"/>
</dbReference>
<dbReference type="Gene3D" id="2.60.120.330">
    <property type="entry name" value="B-lactam Antibiotic, Isopenicillin N Synthase, Chain"/>
    <property type="match status" value="1"/>
</dbReference>
<proteinExistence type="inferred from homology"/>
<dbReference type="PRINTS" id="PR00682">
    <property type="entry name" value="IPNSYNTHASE"/>
</dbReference>
<keyword evidence="6" id="KW-0266">Ethylene biosynthesis</keyword>
<dbReference type="GO" id="GO:0102276">
    <property type="term" value="F:2-oxoglutarate oxygenase/decarboxylase (ethylene-forming) activity"/>
    <property type="evidence" value="ECO:0007669"/>
    <property type="project" value="UniProtKB-EC"/>
</dbReference>
<evidence type="ECO:0000256" key="11">
    <source>
        <dbReference type="RuleBase" id="RU003682"/>
    </source>
</evidence>
<evidence type="ECO:0000313" key="14">
    <source>
        <dbReference type="Proteomes" id="UP000072741"/>
    </source>
</evidence>
<evidence type="ECO:0000256" key="6">
    <source>
        <dbReference type="ARBA" id="ARBA00022666"/>
    </source>
</evidence>
<comment type="cofactor">
    <cofactor evidence="1">
        <name>Fe(2+)</name>
        <dbReference type="ChEBI" id="CHEBI:29033"/>
    </cofactor>
</comment>
<comment type="pathway">
    <text evidence="2">Alkene biosynthesis; ethylene biosynthesis via 2-oxoglutarate.</text>
</comment>
<keyword evidence="11" id="KW-0479">Metal-binding</keyword>
<evidence type="ECO:0000256" key="2">
    <source>
        <dbReference type="ARBA" id="ARBA00004767"/>
    </source>
</evidence>
<comment type="catalytic activity">
    <reaction evidence="10">
        <text>L-arginine + 2-oxoglutarate + O2 = guanidine + L-glutamate 5-semialdehyde + succinate + CO2</text>
        <dbReference type="Rhea" id="RHEA:31535"/>
        <dbReference type="ChEBI" id="CHEBI:15379"/>
        <dbReference type="ChEBI" id="CHEBI:16526"/>
        <dbReference type="ChEBI" id="CHEBI:16810"/>
        <dbReference type="ChEBI" id="CHEBI:30031"/>
        <dbReference type="ChEBI" id="CHEBI:30087"/>
        <dbReference type="ChEBI" id="CHEBI:32682"/>
        <dbReference type="ChEBI" id="CHEBI:58066"/>
        <dbReference type="EC" id="1.14.20.7"/>
    </reaction>
</comment>
<dbReference type="OrthoDB" id="21825at2"/>
<dbReference type="Proteomes" id="UP000072741">
    <property type="component" value="Unassembled WGS sequence"/>
</dbReference>
<feature type="domain" description="Fe2OG dioxygenase" evidence="12">
    <location>
        <begin position="176"/>
        <end position="277"/>
    </location>
</feature>
<keyword evidence="11" id="KW-0408">Iron</keyword>
<evidence type="ECO:0000256" key="7">
    <source>
        <dbReference type="ARBA" id="ARBA00031011"/>
    </source>
</evidence>